<reference evidence="2" key="1">
    <citation type="journal article" date="2020" name="MBio">
        <title>Horizontal gene transfer to a defensive symbiont with a reduced genome amongst a multipartite beetle microbiome.</title>
        <authorList>
            <person name="Waterworth S.C."/>
            <person name="Florez L.V."/>
            <person name="Rees E.R."/>
            <person name="Hertweck C."/>
            <person name="Kaltenpoth M."/>
            <person name="Kwan J.C."/>
        </authorList>
    </citation>
    <scope>NUCLEOTIDE SEQUENCE [LARGE SCALE GENOMIC DNA]</scope>
</reference>
<proteinExistence type="predicted"/>
<gene>
    <name evidence="1" type="ORF">GAK33_04803</name>
</gene>
<evidence type="ECO:0000313" key="1">
    <source>
        <dbReference type="EMBL" id="KAF1035205.1"/>
    </source>
</evidence>
<evidence type="ECO:0000313" key="2">
    <source>
        <dbReference type="Proteomes" id="UP000467522"/>
    </source>
</evidence>
<comment type="caution">
    <text evidence="1">The sequence shown here is derived from an EMBL/GenBank/DDBJ whole genome shotgun (WGS) entry which is preliminary data.</text>
</comment>
<name>A0A833U8D8_BURL3</name>
<sequence length="59" mass="6566">MHAQLQAMHQTEALEIGLVDASDLEYVLGANLDAIAFAFAAFQIDDRRNHPRLLFAVAR</sequence>
<dbReference type="EMBL" id="WNDV01000017">
    <property type="protein sequence ID" value="KAF1035205.1"/>
    <property type="molecule type" value="Genomic_DNA"/>
</dbReference>
<dbReference type="AlphaFoldDB" id="A0A833U8D8"/>
<protein>
    <submittedName>
        <fullName evidence="1">Uncharacterized protein</fullName>
    </submittedName>
</protein>
<dbReference type="Proteomes" id="UP000467522">
    <property type="component" value="Unassembled WGS sequence"/>
</dbReference>
<organism evidence="1 2">
    <name type="scientific">Burkholderia lata (strain ATCC 17760 / DSM 23089 / LMG 22485 / NCIMB 9086 / R18194 / 383)</name>
    <dbReference type="NCBI Taxonomy" id="482957"/>
    <lineage>
        <taxon>Bacteria</taxon>
        <taxon>Pseudomonadati</taxon>
        <taxon>Pseudomonadota</taxon>
        <taxon>Betaproteobacteria</taxon>
        <taxon>Burkholderiales</taxon>
        <taxon>Burkholderiaceae</taxon>
        <taxon>Burkholderia</taxon>
        <taxon>Burkholderia cepacia complex</taxon>
    </lineage>
</organism>
<accession>A0A833U8D8</accession>